<dbReference type="GO" id="GO:0005102">
    <property type="term" value="F:signaling receptor binding"/>
    <property type="evidence" value="ECO:0007669"/>
    <property type="project" value="TreeGrafter"/>
</dbReference>
<dbReference type="InterPro" id="IPR053096">
    <property type="entry name" value="CRTAM"/>
</dbReference>
<name>A0A087VHS3_BALRE</name>
<feature type="domain" description="Ig-like" evidence="4">
    <location>
        <begin position="53"/>
        <end position="140"/>
    </location>
</feature>
<dbReference type="EMBL" id="KL493898">
    <property type="protein sequence ID" value="KFO12165.1"/>
    <property type="molecule type" value="Genomic_DNA"/>
</dbReference>
<feature type="transmembrane region" description="Helical" evidence="3">
    <location>
        <begin position="224"/>
        <end position="245"/>
    </location>
</feature>
<keyword evidence="3" id="KW-0472">Membrane</keyword>
<keyword evidence="3" id="KW-1133">Transmembrane helix</keyword>
<dbReference type="GO" id="GO:0005886">
    <property type="term" value="C:plasma membrane"/>
    <property type="evidence" value="ECO:0007669"/>
    <property type="project" value="TreeGrafter"/>
</dbReference>
<evidence type="ECO:0000256" key="3">
    <source>
        <dbReference type="SAM" id="Phobius"/>
    </source>
</evidence>
<organism evidence="5 6">
    <name type="scientific">Balearica regulorum gibbericeps</name>
    <name type="common">East African grey crowned-crane</name>
    <dbReference type="NCBI Taxonomy" id="100784"/>
    <lineage>
        <taxon>Eukaryota</taxon>
        <taxon>Metazoa</taxon>
        <taxon>Chordata</taxon>
        <taxon>Craniata</taxon>
        <taxon>Vertebrata</taxon>
        <taxon>Euteleostomi</taxon>
        <taxon>Archelosauria</taxon>
        <taxon>Archosauria</taxon>
        <taxon>Dinosauria</taxon>
        <taxon>Saurischia</taxon>
        <taxon>Theropoda</taxon>
        <taxon>Coelurosauria</taxon>
        <taxon>Aves</taxon>
        <taxon>Neognathae</taxon>
        <taxon>Neoaves</taxon>
        <taxon>Gruiformes</taxon>
        <taxon>Gruidae</taxon>
        <taxon>Balearica</taxon>
    </lineage>
</organism>
<dbReference type="Pfam" id="PF08205">
    <property type="entry name" value="C2-set_2"/>
    <property type="match status" value="1"/>
</dbReference>
<dbReference type="AlphaFoldDB" id="A0A087VHS3"/>
<dbReference type="Gene3D" id="2.60.40.10">
    <property type="entry name" value="Immunoglobulins"/>
    <property type="match status" value="2"/>
</dbReference>
<gene>
    <name evidence="5" type="ORF">N312_01828</name>
</gene>
<accession>A0A087VHS3</accession>
<evidence type="ECO:0000313" key="6">
    <source>
        <dbReference type="Proteomes" id="UP000053309"/>
    </source>
</evidence>
<evidence type="ECO:0000313" key="5">
    <source>
        <dbReference type="EMBL" id="KFO12165.1"/>
    </source>
</evidence>
<dbReference type="InterPro" id="IPR036179">
    <property type="entry name" value="Ig-like_dom_sf"/>
</dbReference>
<keyword evidence="6" id="KW-1185">Reference proteome</keyword>
<feature type="non-terminal residue" evidence="5">
    <location>
        <position position="284"/>
    </location>
</feature>
<feature type="compositionally biased region" description="Basic and acidic residues" evidence="2">
    <location>
        <begin position="269"/>
        <end position="284"/>
    </location>
</feature>
<dbReference type="InterPro" id="IPR013783">
    <property type="entry name" value="Ig-like_fold"/>
</dbReference>
<dbReference type="PANTHER" id="PTHR47118">
    <property type="entry name" value="CYTOTOXIC AND REGULATORY T-CELL MOLECULE"/>
    <property type="match status" value="1"/>
</dbReference>
<dbReference type="InterPro" id="IPR013162">
    <property type="entry name" value="CD80_C2-set"/>
</dbReference>
<keyword evidence="3" id="KW-0812">Transmembrane</keyword>
<dbReference type="GO" id="GO:0008037">
    <property type="term" value="P:cell recognition"/>
    <property type="evidence" value="ECO:0007669"/>
    <property type="project" value="TreeGrafter"/>
</dbReference>
<sequence length="284" mass="31807">LRDQRYKLIHYSKDELAIRLSNVTVRDEGVYKCFYYGMPFKSKNKTVKVLAAPSDPVLEVSRDTGRSITLSCHTQGCKPQPQITWLLDNGIELSGDTKHKLEADGKKWTTTSRLTVLAYRPNSTASCIVRHQALREEKLTASFQFEDLPRTVTTAEPDLNGSIASTPNYPQHTVTKQPTSPSAIPQDPVATSQRQPSKASNPMSHVLAKQDLKSEGINKKEKNLLLPILVAALIFVLLIIVLLFMRKLKKAHGVWKRENDVSEQTLESYKSKSNEDSPGHEKNG</sequence>
<dbReference type="GO" id="GO:0002860">
    <property type="term" value="P:positive regulation of natural killer cell mediated cytotoxicity directed against tumor cell target"/>
    <property type="evidence" value="ECO:0007669"/>
    <property type="project" value="TreeGrafter"/>
</dbReference>
<evidence type="ECO:0000256" key="2">
    <source>
        <dbReference type="SAM" id="MobiDB-lite"/>
    </source>
</evidence>
<feature type="compositionally biased region" description="Polar residues" evidence="2">
    <location>
        <begin position="162"/>
        <end position="203"/>
    </location>
</feature>
<feature type="region of interest" description="Disordered" evidence="2">
    <location>
        <begin position="154"/>
        <end position="204"/>
    </location>
</feature>
<feature type="non-terminal residue" evidence="5">
    <location>
        <position position="1"/>
    </location>
</feature>
<proteinExistence type="predicted"/>
<dbReference type="PROSITE" id="PS50835">
    <property type="entry name" value="IG_LIKE"/>
    <property type="match status" value="1"/>
</dbReference>
<feature type="region of interest" description="Disordered" evidence="2">
    <location>
        <begin position="255"/>
        <end position="284"/>
    </location>
</feature>
<dbReference type="GO" id="GO:0002355">
    <property type="term" value="P:detection of tumor cell"/>
    <property type="evidence" value="ECO:0007669"/>
    <property type="project" value="TreeGrafter"/>
</dbReference>
<evidence type="ECO:0000259" key="4">
    <source>
        <dbReference type="PROSITE" id="PS50835"/>
    </source>
</evidence>
<dbReference type="Proteomes" id="UP000053309">
    <property type="component" value="Unassembled WGS sequence"/>
</dbReference>
<protein>
    <submittedName>
        <fullName evidence="5">Cytotoxic and regulatory T-cell molecule</fullName>
    </submittedName>
</protein>
<evidence type="ECO:0000256" key="1">
    <source>
        <dbReference type="ARBA" id="ARBA00023157"/>
    </source>
</evidence>
<dbReference type="SUPFAM" id="SSF48726">
    <property type="entry name" value="Immunoglobulin"/>
    <property type="match status" value="2"/>
</dbReference>
<dbReference type="InterPro" id="IPR007110">
    <property type="entry name" value="Ig-like_dom"/>
</dbReference>
<reference evidence="5 6" key="1">
    <citation type="submission" date="2014-04" db="EMBL/GenBank/DDBJ databases">
        <title>Genome evolution of avian class.</title>
        <authorList>
            <person name="Zhang G."/>
            <person name="Li C."/>
        </authorList>
    </citation>
    <scope>NUCLEOTIDE SEQUENCE [LARGE SCALE GENOMIC DNA]</scope>
    <source>
        <strain evidence="5">BGI_N312</strain>
    </source>
</reference>
<dbReference type="PANTHER" id="PTHR47118:SF1">
    <property type="entry name" value="CYTOTOXIC AND REGULATORY T-CELL MOLECULE"/>
    <property type="match status" value="1"/>
</dbReference>
<keyword evidence="1" id="KW-1015">Disulfide bond</keyword>